<accession>A0A1V9Y003</accession>
<gene>
    <name evidence="2" type="ORF">BIW11_06000</name>
</gene>
<organism evidence="2 3">
    <name type="scientific">Tropilaelaps mercedesae</name>
    <dbReference type="NCBI Taxonomy" id="418985"/>
    <lineage>
        <taxon>Eukaryota</taxon>
        <taxon>Metazoa</taxon>
        <taxon>Ecdysozoa</taxon>
        <taxon>Arthropoda</taxon>
        <taxon>Chelicerata</taxon>
        <taxon>Arachnida</taxon>
        <taxon>Acari</taxon>
        <taxon>Parasitiformes</taxon>
        <taxon>Mesostigmata</taxon>
        <taxon>Gamasina</taxon>
        <taxon>Dermanyssoidea</taxon>
        <taxon>Laelapidae</taxon>
        <taxon>Tropilaelaps</taxon>
    </lineage>
</organism>
<evidence type="ECO:0000313" key="3">
    <source>
        <dbReference type="Proteomes" id="UP000192247"/>
    </source>
</evidence>
<feature type="compositionally biased region" description="Basic residues" evidence="1">
    <location>
        <begin position="80"/>
        <end position="98"/>
    </location>
</feature>
<dbReference type="InParanoid" id="A0A1V9Y003"/>
<evidence type="ECO:0000256" key="1">
    <source>
        <dbReference type="SAM" id="MobiDB-lite"/>
    </source>
</evidence>
<comment type="caution">
    <text evidence="2">The sequence shown here is derived from an EMBL/GenBank/DDBJ whole genome shotgun (WGS) entry which is preliminary data.</text>
</comment>
<dbReference type="EMBL" id="MNPL01001551">
    <property type="protein sequence ID" value="OQR79049.1"/>
    <property type="molecule type" value="Genomic_DNA"/>
</dbReference>
<dbReference type="Proteomes" id="UP000192247">
    <property type="component" value="Unassembled WGS sequence"/>
</dbReference>
<reference evidence="2 3" key="1">
    <citation type="journal article" date="2017" name="Gigascience">
        <title>Draft genome of the honey bee ectoparasitic mite, Tropilaelaps mercedesae, is shaped by the parasitic life history.</title>
        <authorList>
            <person name="Dong X."/>
            <person name="Armstrong S.D."/>
            <person name="Xia D."/>
            <person name="Makepeace B.L."/>
            <person name="Darby A.C."/>
            <person name="Kadowaki T."/>
        </authorList>
    </citation>
    <scope>NUCLEOTIDE SEQUENCE [LARGE SCALE GENOMIC DNA]</scope>
    <source>
        <strain evidence="2">Wuxi-XJTLU</strain>
    </source>
</reference>
<feature type="region of interest" description="Disordered" evidence="1">
    <location>
        <begin position="80"/>
        <end position="141"/>
    </location>
</feature>
<name>A0A1V9Y003_9ACAR</name>
<sequence>MWRLVYLPIVGITLLSSLTLGLFKATMPEVELARGFRKKITPAILTRSTPCIHELRVAEYVREPPPRIFLENTSHLRPPFKKSRCKHSGQINRQKRDRTHTDNGMMCERRGLPPAYKRTSRSRARQYLTEGDAELPATSVA</sequence>
<evidence type="ECO:0000313" key="2">
    <source>
        <dbReference type="EMBL" id="OQR79049.1"/>
    </source>
</evidence>
<dbReference type="OrthoDB" id="10639646at2759"/>
<keyword evidence="3" id="KW-1185">Reference proteome</keyword>
<proteinExistence type="predicted"/>
<dbReference type="AlphaFoldDB" id="A0A1V9Y003"/>
<protein>
    <submittedName>
        <fullName evidence="2">Uncharacterized protein</fullName>
    </submittedName>
</protein>